<dbReference type="Proteomes" id="UP000594638">
    <property type="component" value="Unassembled WGS sequence"/>
</dbReference>
<name>A0A8S0S326_OLEEU</name>
<sequence>REFRGRQVVQYLSKTRKVLGDYRRETILLPTACEEEHSDGGKFGLIEVVQHRLLRCTHLGEDNLMTTKR</sequence>
<comment type="caution">
    <text evidence="1">The sequence shown here is derived from an EMBL/GenBank/DDBJ whole genome shotgun (WGS) entry which is preliminary data.</text>
</comment>
<proteinExistence type="predicted"/>
<reference evidence="1 2" key="1">
    <citation type="submission" date="2019-12" db="EMBL/GenBank/DDBJ databases">
        <authorList>
            <person name="Alioto T."/>
            <person name="Alioto T."/>
            <person name="Gomez Garrido J."/>
        </authorList>
    </citation>
    <scope>NUCLEOTIDE SEQUENCE [LARGE SCALE GENOMIC DNA]</scope>
</reference>
<evidence type="ECO:0000313" key="2">
    <source>
        <dbReference type="Proteomes" id="UP000594638"/>
    </source>
</evidence>
<organism evidence="1 2">
    <name type="scientific">Olea europaea subsp. europaea</name>
    <dbReference type="NCBI Taxonomy" id="158383"/>
    <lineage>
        <taxon>Eukaryota</taxon>
        <taxon>Viridiplantae</taxon>
        <taxon>Streptophyta</taxon>
        <taxon>Embryophyta</taxon>
        <taxon>Tracheophyta</taxon>
        <taxon>Spermatophyta</taxon>
        <taxon>Magnoliopsida</taxon>
        <taxon>eudicotyledons</taxon>
        <taxon>Gunneridae</taxon>
        <taxon>Pentapetalae</taxon>
        <taxon>asterids</taxon>
        <taxon>lamiids</taxon>
        <taxon>Lamiales</taxon>
        <taxon>Oleaceae</taxon>
        <taxon>Oleeae</taxon>
        <taxon>Olea</taxon>
    </lineage>
</organism>
<feature type="non-terminal residue" evidence="1">
    <location>
        <position position="1"/>
    </location>
</feature>
<evidence type="ECO:0000313" key="1">
    <source>
        <dbReference type="EMBL" id="CAA2986157.1"/>
    </source>
</evidence>
<protein>
    <submittedName>
        <fullName evidence="1">Uncharacterized protein</fullName>
    </submittedName>
</protein>
<dbReference type="EMBL" id="CACTIH010003843">
    <property type="protein sequence ID" value="CAA2986157.1"/>
    <property type="molecule type" value="Genomic_DNA"/>
</dbReference>
<dbReference type="AlphaFoldDB" id="A0A8S0S326"/>
<dbReference type="Gramene" id="OE9A116285T1">
    <property type="protein sequence ID" value="OE9A116285C1"/>
    <property type="gene ID" value="OE9A116285"/>
</dbReference>
<keyword evidence="2" id="KW-1185">Reference proteome</keyword>
<gene>
    <name evidence="1" type="ORF">OLEA9_A116285</name>
</gene>
<accession>A0A8S0S326</accession>